<dbReference type="AlphaFoldDB" id="A0A7Y7XYS0"/>
<dbReference type="GO" id="GO:0005886">
    <property type="term" value="C:plasma membrane"/>
    <property type="evidence" value="ECO:0007669"/>
    <property type="project" value="TreeGrafter"/>
</dbReference>
<evidence type="ECO:0000256" key="3">
    <source>
        <dbReference type="ARBA" id="ARBA00008342"/>
    </source>
</evidence>
<dbReference type="Gene3D" id="3.90.470.20">
    <property type="entry name" value="4'-phosphopantetheinyl transferase domain"/>
    <property type="match status" value="1"/>
</dbReference>
<dbReference type="GO" id="GO:0008897">
    <property type="term" value="F:holo-[acyl-carrier-protein] synthase activity"/>
    <property type="evidence" value="ECO:0007669"/>
    <property type="project" value="InterPro"/>
</dbReference>
<dbReference type="InterPro" id="IPR037143">
    <property type="entry name" value="4-PPantetheinyl_Trfase_dom_sf"/>
</dbReference>
<evidence type="ECO:0000256" key="13">
    <source>
        <dbReference type="PIRSR" id="PIRSR603542-2"/>
    </source>
</evidence>
<evidence type="ECO:0000256" key="8">
    <source>
        <dbReference type="ARBA" id="ARBA00029894"/>
    </source>
</evidence>
<evidence type="ECO:0000256" key="5">
    <source>
        <dbReference type="ARBA" id="ARBA00019087"/>
    </source>
</evidence>
<dbReference type="PRINTS" id="PR01399">
    <property type="entry name" value="ENTSNTHTASED"/>
</dbReference>
<dbReference type="Pfam" id="PF01648">
    <property type="entry name" value="ACPS"/>
    <property type="match status" value="1"/>
</dbReference>
<dbReference type="GO" id="GO:0000287">
    <property type="term" value="F:magnesium ion binding"/>
    <property type="evidence" value="ECO:0007669"/>
    <property type="project" value="InterPro"/>
</dbReference>
<dbReference type="Proteomes" id="UP000517547">
    <property type="component" value="Unassembled WGS sequence"/>
</dbReference>
<feature type="binding site" evidence="13">
    <location>
        <position position="123"/>
    </location>
    <ligand>
        <name>Mg(2+)</name>
        <dbReference type="ChEBI" id="CHEBI:18420"/>
    </ligand>
</feature>
<feature type="binding site" evidence="12">
    <location>
        <position position="167"/>
    </location>
    <ligand>
        <name>CoA</name>
        <dbReference type="ChEBI" id="CHEBI:57287"/>
    </ligand>
</feature>
<dbReference type="GO" id="GO:0009239">
    <property type="term" value="P:enterobactin biosynthetic process"/>
    <property type="evidence" value="ECO:0007669"/>
    <property type="project" value="UniProtKB-UniPathway"/>
</dbReference>
<comment type="catalytic activity">
    <reaction evidence="10">
        <text>apo-[aryl-carrier protein] + CoA = holo-[aryl-carrier protein] + adenosine 3',5'-bisphosphate + H(+)</text>
        <dbReference type="Rhea" id="RHEA:48404"/>
        <dbReference type="Rhea" id="RHEA-COMP:15903"/>
        <dbReference type="Rhea" id="RHEA-COMP:17557"/>
        <dbReference type="ChEBI" id="CHEBI:15378"/>
        <dbReference type="ChEBI" id="CHEBI:29999"/>
        <dbReference type="ChEBI" id="CHEBI:57287"/>
        <dbReference type="ChEBI" id="CHEBI:58343"/>
        <dbReference type="ChEBI" id="CHEBI:64479"/>
    </reaction>
</comment>
<feature type="binding site" evidence="12">
    <location>
        <begin position="101"/>
        <end position="102"/>
    </location>
    <ligand>
        <name>CoA</name>
        <dbReference type="ChEBI" id="CHEBI:57287"/>
    </ligand>
</feature>
<feature type="binding site" evidence="12">
    <location>
        <position position="123"/>
    </location>
    <ligand>
        <name>CoA</name>
        <dbReference type="ChEBI" id="CHEBI:57287"/>
    </ligand>
</feature>
<evidence type="ECO:0000256" key="4">
    <source>
        <dbReference type="ARBA" id="ARBA00011503"/>
    </source>
</evidence>
<evidence type="ECO:0000259" key="15">
    <source>
        <dbReference type="Pfam" id="PF17837"/>
    </source>
</evidence>
<feature type="binding site" evidence="13">
    <location>
        <position position="125"/>
    </location>
    <ligand>
        <name>Mg(2+)</name>
        <dbReference type="ChEBI" id="CHEBI:18420"/>
    </ligand>
</feature>
<accession>A0A7Y7XYS0</accession>
<evidence type="ECO:0000256" key="12">
    <source>
        <dbReference type="PIRSR" id="PIRSR603542-1"/>
    </source>
</evidence>
<keyword evidence="7" id="KW-0259">Enterobactin biosynthesis</keyword>
<feature type="domain" description="4'-phosphopantetheinyl transferase N-terminal" evidence="15">
    <location>
        <begin position="48"/>
        <end position="111"/>
    </location>
</feature>
<protein>
    <recommendedName>
        <fullName evidence="5">Enterobactin synthase component D</fullName>
    </recommendedName>
    <alternativeName>
        <fullName evidence="8">4'-phosphopantetheinyl transferase EntD</fullName>
    </alternativeName>
    <alternativeName>
        <fullName evidence="9">Enterochelin synthase D</fullName>
    </alternativeName>
</protein>
<feature type="binding site" evidence="12">
    <location>
        <position position="171"/>
    </location>
    <ligand>
        <name>CoA</name>
        <dbReference type="ChEBI" id="CHEBI:57287"/>
    </ligand>
</feature>
<dbReference type="GO" id="GO:0009366">
    <property type="term" value="C:enterobactin synthetase complex"/>
    <property type="evidence" value="ECO:0007669"/>
    <property type="project" value="InterPro"/>
</dbReference>
<dbReference type="PANTHER" id="PTHR38096">
    <property type="entry name" value="ENTEROBACTIN SYNTHASE COMPONENT D"/>
    <property type="match status" value="1"/>
</dbReference>
<evidence type="ECO:0000256" key="2">
    <source>
        <dbReference type="ARBA" id="ARBA00004993"/>
    </source>
</evidence>
<dbReference type="SUPFAM" id="SSF56214">
    <property type="entry name" value="4'-phosphopantetheinyl transferase"/>
    <property type="match status" value="1"/>
</dbReference>
<keyword evidence="13" id="KW-0460">Magnesium</keyword>
<evidence type="ECO:0000256" key="11">
    <source>
        <dbReference type="ARBA" id="ARBA00049191"/>
    </source>
</evidence>
<comment type="similarity">
    <text evidence="3">Belongs to the P-Pant transferase superfamily. EntD family.</text>
</comment>
<dbReference type="InterPro" id="IPR041354">
    <property type="entry name" value="4PPT_N"/>
</dbReference>
<evidence type="ECO:0000313" key="16">
    <source>
        <dbReference type="EMBL" id="NWC13567.1"/>
    </source>
</evidence>
<evidence type="ECO:0000259" key="14">
    <source>
        <dbReference type="Pfam" id="PF01648"/>
    </source>
</evidence>
<dbReference type="RefSeq" id="WP_017128381.1">
    <property type="nucleotide sequence ID" value="NZ_JACAQE010000002.1"/>
</dbReference>
<dbReference type="InterPro" id="IPR008278">
    <property type="entry name" value="4-PPantetheinyl_Trfase_dom"/>
</dbReference>
<feature type="binding site" evidence="12">
    <location>
        <position position="57"/>
    </location>
    <ligand>
        <name>CoA</name>
        <dbReference type="ChEBI" id="CHEBI:57287"/>
    </ligand>
</feature>
<keyword evidence="13" id="KW-0479">Metal-binding</keyword>
<comment type="cofactor">
    <cofactor evidence="13">
        <name>Mg(2+)</name>
        <dbReference type="ChEBI" id="CHEBI:18420"/>
    </cofactor>
</comment>
<sequence length="238" mass="25552">MSLVCIDVAAPPLPVIAGAQLHACRFEYGQGAVSAYDAGRFGRLELPQALVSAVPVRQAEYLAGRYCARRAEHALHGRYSDIPSGADRAPIWPSGLVGSLSHAGGYALAIVGDSQSGYLPGIDVEHLAGEPEPEDVQRQIASREEMAVLESLLDAAGAFTLMFSAKEAIYKALYPRVRRFIDFHEVACVAAGPGHLLFASRDTLHSVLPRDLPLRVAYAVQDSRVFTLCQVELGVIQG</sequence>
<comment type="caution">
    <text evidence="16">The sequence shown here is derived from an EMBL/GenBank/DDBJ whole genome shotgun (WGS) entry which is preliminary data.</text>
</comment>
<evidence type="ECO:0000256" key="7">
    <source>
        <dbReference type="ARBA" id="ARBA00023191"/>
    </source>
</evidence>
<dbReference type="UniPathway" id="UPA00017"/>
<comment type="subunit">
    <text evidence="4">EntB, EntD, EntE, and EntF form a multienzyme complex called enterobactin synthase.</text>
</comment>
<dbReference type="EMBL" id="JACAQE010000002">
    <property type="protein sequence ID" value="NWC13567.1"/>
    <property type="molecule type" value="Genomic_DNA"/>
</dbReference>
<comment type="function">
    <text evidence="1">Involved in the biosynthesis of the siderophore enterobactin (enterochelin), which is a macrocyclic trimeric lactone of N-(2,3-dihydroxybenzoyl)-serine. The serine trilactone serves as a scaffolding for the three catechol functionalities that provide hexadentate coordination for the tightly ligated iron(2+) atoms. Plays an essential role in the assembly of the enterobactin by catalyzing the transfer of the 4'-phosphopantetheine (Ppant) moiety from coenzyme A to the apo-domains of both EntB (ArCP domain) and EntF (PCP domain) to yield their holo-forms which make them competent for the activation of 2,3-dihydroxybenzoate (DHB) and L-serine, respectively.</text>
</comment>
<evidence type="ECO:0000256" key="9">
    <source>
        <dbReference type="ARBA" id="ARBA00031996"/>
    </source>
</evidence>
<feature type="binding site" evidence="12">
    <location>
        <position position="65"/>
    </location>
    <ligand>
        <name>CoA</name>
        <dbReference type="ChEBI" id="CHEBI:57287"/>
    </ligand>
</feature>
<dbReference type="Pfam" id="PF17837">
    <property type="entry name" value="4PPT_N"/>
    <property type="match status" value="1"/>
</dbReference>
<reference evidence="16 17" key="1">
    <citation type="submission" date="2020-04" db="EMBL/GenBank/DDBJ databases">
        <title>Molecular characterization of pseudomonads from Agaricus bisporus reveal novel blotch 2 pathogens in Western Europe.</title>
        <authorList>
            <person name="Taparia T."/>
            <person name="Krijger M."/>
            <person name="Haynes E."/>
            <person name="Elpinstone J.G."/>
            <person name="Noble R."/>
            <person name="Van Der Wolf J."/>
        </authorList>
    </citation>
    <scope>NUCLEOTIDE SEQUENCE [LARGE SCALE GENOMIC DNA]</scope>
    <source>
        <strain evidence="16 17">IPO3738</strain>
    </source>
</reference>
<name>A0A7Y7XYS0_9PSED</name>
<dbReference type="PANTHER" id="PTHR38096:SF1">
    <property type="entry name" value="ENTEROBACTIN SYNTHASE COMPONENT D"/>
    <property type="match status" value="1"/>
</dbReference>
<feature type="domain" description="4'-phosphopantetheinyl transferase" evidence="14">
    <location>
        <begin position="121"/>
        <end position="189"/>
    </location>
</feature>
<dbReference type="InterPro" id="IPR003542">
    <property type="entry name" value="Enbac_synth_compD-like"/>
</dbReference>
<gene>
    <name evidence="16" type="ORF">HX845_07950</name>
</gene>
<evidence type="ECO:0000313" key="17">
    <source>
        <dbReference type="Proteomes" id="UP000517547"/>
    </source>
</evidence>
<comment type="pathway">
    <text evidence="2">Siderophore biosynthesis; enterobactin biosynthesis.</text>
</comment>
<proteinExistence type="inferred from homology"/>
<comment type="catalytic activity">
    <reaction evidence="11">
        <text>apo-[peptidyl-carrier protein] + CoA = holo-[peptidyl-carrier protein] + adenosine 3',5'-bisphosphate + H(+)</text>
        <dbReference type="Rhea" id="RHEA:46228"/>
        <dbReference type="Rhea" id="RHEA-COMP:11479"/>
        <dbReference type="Rhea" id="RHEA-COMP:11480"/>
        <dbReference type="ChEBI" id="CHEBI:15378"/>
        <dbReference type="ChEBI" id="CHEBI:29999"/>
        <dbReference type="ChEBI" id="CHEBI:57287"/>
        <dbReference type="ChEBI" id="CHEBI:58343"/>
        <dbReference type="ChEBI" id="CHEBI:64479"/>
    </reaction>
</comment>
<evidence type="ECO:0000256" key="1">
    <source>
        <dbReference type="ARBA" id="ARBA00003937"/>
    </source>
</evidence>
<keyword evidence="6 16" id="KW-0808">Transferase</keyword>
<organism evidence="16 17">
    <name type="scientific">Pseudomonas gingeri</name>
    <dbReference type="NCBI Taxonomy" id="117681"/>
    <lineage>
        <taxon>Bacteria</taxon>
        <taxon>Pseudomonadati</taxon>
        <taxon>Pseudomonadota</taxon>
        <taxon>Gammaproteobacteria</taxon>
        <taxon>Pseudomonadales</taxon>
        <taxon>Pseudomonadaceae</taxon>
        <taxon>Pseudomonas</taxon>
    </lineage>
</organism>
<evidence type="ECO:0000256" key="6">
    <source>
        <dbReference type="ARBA" id="ARBA00022679"/>
    </source>
</evidence>
<evidence type="ECO:0000256" key="10">
    <source>
        <dbReference type="ARBA" id="ARBA00049176"/>
    </source>
</evidence>